<dbReference type="EMBL" id="JABEOU010000038">
    <property type="protein sequence ID" value="NNG58609.1"/>
    <property type="molecule type" value="Genomic_DNA"/>
</dbReference>
<accession>A0A7Y2KR25</accession>
<dbReference type="InterPro" id="IPR026937">
    <property type="entry name" value="SBNO_Helicase_C_dom"/>
</dbReference>
<evidence type="ECO:0000259" key="2">
    <source>
        <dbReference type="Pfam" id="PF13871"/>
    </source>
</evidence>
<dbReference type="RefSeq" id="WP_170170907.1">
    <property type="nucleotide sequence ID" value="NZ_JABEOU010000038.1"/>
</dbReference>
<evidence type="ECO:0000256" key="1">
    <source>
        <dbReference type="ARBA" id="ARBA00006992"/>
    </source>
</evidence>
<proteinExistence type="inferred from homology"/>
<gene>
    <name evidence="4" type="ORF">HKX06_14660</name>
</gene>
<dbReference type="Pfam" id="PF13872">
    <property type="entry name" value="AAA_34"/>
    <property type="match status" value="1"/>
</dbReference>
<dbReference type="GO" id="GO:0008168">
    <property type="term" value="F:methyltransferase activity"/>
    <property type="evidence" value="ECO:0007669"/>
    <property type="project" value="UniProtKB-KW"/>
</dbReference>
<dbReference type="GO" id="GO:0006355">
    <property type="term" value="P:regulation of DNA-templated transcription"/>
    <property type="evidence" value="ECO:0007669"/>
    <property type="project" value="InterPro"/>
</dbReference>
<sequence>MTDLFDPKHDGATACTDAARMLLPLLGGQTKLSRRDLNEAMVHAFGGSDAEGRWTQRESFEVLEHALALHLVSGSQPLQTAADLPLALGLLDRLPTQTVRSEEQIDWQQFSTPVDIAAVAVLLAAARPTDVVLEPSAGNGLLVAQLSTIAALQLNEIDPARRARLSATFPHAVVSGHDGATISSTLAALQRPSLILMNPPFSRSINRGADALAAVRHLQAALKRLRPGGRLVAIMPDWFSHSARMADIWTTTLAGTALRTSIRLTNGYGKHGTGVAVRIYVIDKIVGDIAGVTIARRNVAELVDLLFIPDRAALQEDNASSSPVKRGGAVSLLRAMKSRPAAAPRIFRAPTRNEVLPVGYKVLDTPAPIAEQVGVYLPYRPSRIVFDAAGEHPTSLVESVAMGSIPAPIPSHVPHLPERTVSDRLLSSSQLETVVYAGHAWTQFIPGMFSCDKEGVGLVLDAAGRQYRKGFFLGDGTGAGKGRQVAAIILDNWLAGRRKAIWVSKNEALHADAVRDWTALGGMAADVQPLSRWKIDEPVTMSEGVLFVTYPTLRSGRGDSTRLDQIIAWAADDFDGVIAFDEAHEMGGVAGGEGAMGTKAGSLQGIAGVLLQNRLPAARVLYASATGASEVNNLAYAVRLGLWGPETSFADREAFISEIRQGGIAAMELVARDLKATGLYTARALSFAGVEYDILRHELTPDQIDVYDRYADAWGIIHRNMEKALEITGVVDAMDGATKNAGAKAAARSRFESCKQRFFGSLLLSCKLPTVLAAVRQHLDAGQSVVLQLVSTAEAILNRRLGELTPDERAELDIDLSPREAVIDYLTRAFPVQQMRDYRDDTGEVRSRPMIDDDGHAVTNPEAEAARDDLIEQLCALPPIAAVLDGVLTYFGHDAVAEVTGRTKRLVPAANGTQKLETRSGRSTQADAAAFMAGTKRILVFSDAGGTGRSYHASLDAVNQEQRVHLLLEPGWRADRAIQGLGRTHRTHQACSPLFRPVTTDCKGELRFTSTIARRLDSLGALTRGQRQTGGQNLFDPADNLESEYAKAALISWYHLLKSGKLKSTSLQDFTHRTGLELTDQDGVLKEELPPIQRWLNRLLALPIGLQNVIFDEFLALVETRVAAARDAGTLDVGVETMVVETATVLDDRILRTDAVSGATSHLLTIEVARRRHPVSLDRALRLADADDTAVFVKNAKSGKVALRTPARAGMTEDGMPVLRIELMRPTRREYLAADDLYETAWEECPRETFAKAWAEEEEQARNHVDTETIRLATGLLLPIWSALPSTHLAVSRIVDAEGRSWLGRIVFPGDLHQLFGKLGLSEETSLTPSEIARAVENGNVIPLKRPFACEIKRARVNGLPRIEIVGAPASQLAWLKSLGCFTEVIAYKTRVFVPVPEATAILQRVLGDR</sequence>
<dbReference type="SUPFAM" id="SSF53335">
    <property type="entry name" value="S-adenosyl-L-methionine-dependent methyltransferases"/>
    <property type="match status" value="1"/>
</dbReference>
<dbReference type="Gene3D" id="3.40.50.150">
    <property type="entry name" value="Vaccinia Virus protein VP39"/>
    <property type="match status" value="1"/>
</dbReference>
<dbReference type="InterPro" id="IPR027417">
    <property type="entry name" value="P-loop_NTPase"/>
</dbReference>
<dbReference type="PRINTS" id="PR00507">
    <property type="entry name" value="N12N6MTFRASE"/>
</dbReference>
<evidence type="ECO:0000259" key="3">
    <source>
        <dbReference type="Pfam" id="PF13872"/>
    </source>
</evidence>
<dbReference type="Pfam" id="PF13871">
    <property type="entry name" value="Helicase_C_4"/>
    <property type="match status" value="1"/>
</dbReference>
<reference evidence="4 5" key="1">
    <citation type="submission" date="2020-05" db="EMBL/GenBank/DDBJ databases">
        <title>Draft Genome Sequences of Sphingomonas sp. Isolated from the International Space Station.</title>
        <authorList>
            <person name="Bijlani S."/>
            <person name="Singh N.K."/>
            <person name="Mason C.E."/>
            <person name="Wang C.C."/>
            <person name="Venkateswaran K."/>
        </authorList>
    </citation>
    <scope>NUCLEOTIDE SEQUENCE [LARGE SCALE GENOMIC DNA]</scope>
    <source>
        <strain evidence="4 5">FKI-L5-BR-P1</strain>
    </source>
</reference>
<dbReference type="PANTHER" id="PTHR12706">
    <property type="entry name" value="STRAWBERRY NOTCH-RELATED"/>
    <property type="match status" value="1"/>
</dbReference>
<evidence type="ECO:0000313" key="5">
    <source>
        <dbReference type="Proteomes" id="UP000550136"/>
    </source>
</evidence>
<dbReference type="InterPro" id="IPR026741">
    <property type="entry name" value="SNO"/>
</dbReference>
<keyword evidence="4" id="KW-0489">Methyltransferase</keyword>
<feature type="domain" description="Strawberry notch helicase C" evidence="2">
    <location>
        <begin position="883"/>
        <end position="1137"/>
    </location>
</feature>
<dbReference type="Proteomes" id="UP000550136">
    <property type="component" value="Unassembled WGS sequence"/>
</dbReference>
<comment type="caution">
    <text evidence="4">The sequence shown here is derived from an EMBL/GenBank/DDBJ whole genome shotgun (WGS) entry which is preliminary data.</text>
</comment>
<protein>
    <submittedName>
        <fullName evidence="4">Methylase</fullName>
    </submittedName>
</protein>
<dbReference type="InterPro" id="IPR039187">
    <property type="entry name" value="SNO_AAA"/>
</dbReference>
<dbReference type="InterPro" id="IPR029063">
    <property type="entry name" value="SAM-dependent_MTases_sf"/>
</dbReference>
<comment type="similarity">
    <text evidence="1">Belongs to the SBNO family.</text>
</comment>
<dbReference type="PANTHER" id="PTHR12706:SF30">
    <property type="entry name" value="PROTEIN STRAWBERRY NOTCH-RELATED"/>
    <property type="match status" value="1"/>
</dbReference>
<dbReference type="GO" id="GO:0032259">
    <property type="term" value="P:methylation"/>
    <property type="evidence" value="ECO:0007669"/>
    <property type="project" value="UniProtKB-KW"/>
</dbReference>
<feature type="domain" description="Strawberry notch AAA" evidence="3">
    <location>
        <begin position="391"/>
        <end position="709"/>
    </location>
</feature>
<dbReference type="Gene3D" id="3.40.50.300">
    <property type="entry name" value="P-loop containing nucleotide triphosphate hydrolases"/>
    <property type="match status" value="1"/>
</dbReference>
<keyword evidence="4" id="KW-0808">Transferase</keyword>
<name>A0A7Y2KR25_SPHPI</name>
<organism evidence="4 5">
    <name type="scientific">Sphingomonas paucimobilis</name>
    <name type="common">Pseudomonas paucimobilis</name>
    <dbReference type="NCBI Taxonomy" id="13689"/>
    <lineage>
        <taxon>Bacteria</taxon>
        <taxon>Pseudomonadati</taxon>
        <taxon>Pseudomonadota</taxon>
        <taxon>Alphaproteobacteria</taxon>
        <taxon>Sphingomonadales</taxon>
        <taxon>Sphingomonadaceae</taxon>
        <taxon>Sphingomonas</taxon>
    </lineage>
</organism>
<evidence type="ECO:0000313" key="4">
    <source>
        <dbReference type="EMBL" id="NNG58609.1"/>
    </source>
</evidence>
<dbReference type="SUPFAM" id="SSF52540">
    <property type="entry name" value="P-loop containing nucleoside triphosphate hydrolases"/>
    <property type="match status" value="1"/>
</dbReference>